<dbReference type="Proteomes" id="UP000078396">
    <property type="component" value="Unassembled WGS sequence"/>
</dbReference>
<comment type="caution">
    <text evidence="5">The sequence shown here is derived from an EMBL/GenBank/DDBJ whole genome shotgun (WGS) entry which is preliminary data.</text>
</comment>
<evidence type="ECO:0000313" key="5">
    <source>
        <dbReference type="EMBL" id="OAN32643.1"/>
    </source>
</evidence>
<dbReference type="PROSITE" id="PS51202">
    <property type="entry name" value="RCK_C"/>
    <property type="match status" value="1"/>
</dbReference>
<evidence type="ECO:0000313" key="6">
    <source>
        <dbReference type="Proteomes" id="UP000078396"/>
    </source>
</evidence>
<dbReference type="AlphaFoldDB" id="A0A178LNL7"/>
<dbReference type="STRING" id="912594.AWC12_10125"/>
<dbReference type="InterPro" id="IPR036291">
    <property type="entry name" value="NAD(P)-bd_dom_sf"/>
</dbReference>
<dbReference type="eggNOG" id="COG0569">
    <property type="taxonomic scope" value="Bacteria"/>
</dbReference>
<evidence type="ECO:0000259" key="4">
    <source>
        <dbReference type="PROSITE" id="PS51202"/>
    </source>
</evidence>
<name>A0A178LNL7_MYCIR</name>
<evidence type="ECO:0000256" key="1">
    <source>
        <dbReference type="ARBA" id="ARBA00022448"/>
    </source>
</evidence>
<dbReference type="GO" id="GO:0008324">
    <property type="term" value="F:monoatomic cation transmembrane transporter activity"/>
    <property type="evidence" value="ECO:0007669"/>
    <property type="project" value="InterPro"/>
</dbReference>
<dbReference type="SUPFAM" id="SSF51735">
    <property type="entry name" value="NAD(P)-binding Rossmann-fold domains"/>
    <property type="match status" value="1"/>
</dbReference>
<feature type="domain" description="RCK C-terminal" evidence="4">
    <location>
        <begin position="145"/>
        <end position="226"/>
    </location>
</feature>
<dbReference type="Pfam" id="PF02254">
    <property type="entry name" value="TrkA_N"/>
    <property type="match status" value="1"/>
</dbReference>
<dbReference type="Pfam" id="PF02080">
    <property type="entry name" value="TrkA_C"/>
    <property type="match status" value="1"/>
</dbReference>
<dbReference type="GO" id="GO:0006813">
    <property type="term" value="P:potassium ion transport"/>
    <property type="evidence" value="ECO:0007669"/>
    <property type="project" value="InterPro"/>
</dbReference>
<reference evidence="5 6" key="1">
    <citation type="submission" date="2016-04" db="EMBL/GenBank/DDBJ databases">
        <title>Draft Genome Sequences of Staphylococcus capitis Strain H36, S. capitis Strain H65, S. cohnii Strain H62, S. hominis Strain H69, Mycobacterium iranicum Strain H39, Plantibacter sp. Strain H53, Pseudomonas oryzihabitans Strain H72, and Microbacterium sp. Strain H83, isolated from residential settings.</title>
        <authorList>
            <person name="Lymperopoulou D."/>
            <person name="Adams R.I."/>
            <person name="Lindow S."/>
            <person name="Coil D.A."/>
            <person name="Jospin G."/>
            <person name="Eisen J.A."/>
        </authorList>
    </citation>
    <scope>NUCLEOTIDE SEQUENCE [LARGE SCALE GENOMIC DNA]</scope>
    <source>
        <strain evidence="5 6">H39</strain>
    </source>
</reference>
<dbReference type="InterPro" id="IPR003148">
    <property type="entry name" value="RCK_N"/>
</dbReference>
<dbReference type="OrthoDB" id="9775180at2"/>
<dbReference type="SUPFAM" id="SSF116726">
    <property type="entry name" value="TrkA C-terminal domain-like"/>
    <property type="match status" value="1"/>
</dbReference>
<dbReference type="InterPro" id="IPR006037">
    <property type="entry name" value="RCK_C"/>
</dbReference>
<dbReference type="RefSeq" id="WP_064284389.1">
    <property type="nucleotide sequence ID" value="NZ_LWCS01000054.1"/>
</dbReference>
<dbReference type="EMBL" id="LWCS01000054">
    <property type="protein sequence ID" value="OAN32643.1"/>
    <property type="molecule type" value="Genomic_DNA"/>
</dbReference>
<dbReference type="InterPro" id="IPR050721">
    <property type="entry name" value="Trk_Ktr_HKT_K-transport"/>
</dbReference>
<dbReference type="InterPro" id="IPR036721">
    <property type="entry name" value="RCK_C_sf"/>
</dbReference>
<dbReference type="PROSITE" id="PS51201">
    <property type="entry name" value="RCK_N"/>
    <property type="match status" value="1"/>
</dbReference>
<evidence type="ECO:0000256" key="2">
    <source>
        <dbReference type="ARBA" id="ARBA00023065"/>
    </source>
</evidence>
<sequence>MRVAIAGAGAVGRSVAQELVDYGHKVLLIEKDFHRYEPETVPSAEWLWADACEVSSLEEAEMQICDVAIAATGDDKANLAMALLAKTEFGVDRVVARINEARNEWLFTEAWGIDVAVSTPLALVAAIEGAIDVGHLIRLMALGRDHRGDLGQSATNVAKFTLPDDSPLVAQRVRDLAMPDDSALVTLLRGKHLIVPGPEDVLRAGDELLFVSASGVEERIKELVTGTRRLE</sequence>
<protein>
    <submittedName>
        <fullName evidence="5">Potassium transporter TrkA</fullName>
    </submittedName>
</protein>
<dbReference type="Gene3D" id="3.40.50.720">
    <property type="entry name" value="NAD(P)-binding Rossmann-like Domain"/>
    <property type="match status" value="1"/>
</dbReference>
<evidence type="ECO:0000259" key="3">
    <source>
        <dbReference type="PROSITE" id="PS51201"/>
    </source>
</evidence>
<dbReference type="PANTHER" id="PTHR43833:SF5">
    <property type="entry name" value="TRK SYSTEM POTASSIUM UPTAKE PROTEIN TRKA"/>
    <property type="match status" value="1"/>
</dbReference>
<accession>A0A178LNL7</accession>
<organism evidence="5 6">
    <name type="scientific">Mycolicibacterium iranicum</name>
    <name type="common">Mycobacterium iranicum</name>
    <dbReference type="NCBI Taxonomy" id="912594"/>
    <lineage>
        <taxon>Bacteria</taxon>
        <taxon>Bacillati</taxon>
        <taxon>Actinomycetota</taxon>
        <taxon>Actinomycetes</taxon>
        <taxon>Mycobacteriales</taxon>
        <taxon>Mycobacteriaceae</taxon>
        <taxon>Mycolicibacterium</taxon>
    </lineage>
</organism>
<proteinExistence type="predicted"/>
<dbReference type="Gene3D" id="3.30.70.1450">
    <property type="entry name" value="Regulator of K+ conductance, C-terminal domain"/>
    <property type="match status" value="1"/>
</dbReference>
<keyword evidence="1" id="KW-0813">Transport</keyword>
<keyword evidence="2" id="KW-0406">Ion transport</keyword>
<gene>
    <name evidence="5" type="ORF">A4X20_09070</name>
</gene>
<dbReference type="PANTHER" id="PTHR43833">
    <property type="entry name" value="POTASSIUM CHANNEL PROTEIN 2-RELATED-RELATED"/>
    <property type="match status" value="1"/>
</dbReference>
<feature type="domain" description="RCK N-terminal" evidence="3">
    <location>
        <begin position="1"/>
        <end position="117"/>
    </location>
</feature>